<sequence>VRAERGAVSGYLGGRMRIKDVEYFTFGKERFYEFGAGSMPPVKGFVKDGVDVERLRPRIEAMLGQGRSGGPGGPPLQRASRGPSPERIGGRAVERRSTLRGEALDRELLMSCAAAADDMEYIDVPEVDLHEHELQEIFALRRQCSDVGGGRR</sequence>
<evidence type="ECO:0000313" key="3">
    <source>
        <dbReference type="Proteomes" id="UP001189429"/>
    </source>
</evidence>
<dbReference type="EMBL" id="CAUYUJ010011238">
    <property type="protein sequence ID" value="CAK0831415.1"/>
    <property type="molecule type" value="Genomic_DNA"/>
</dbReference>
<gene>
    <name evidence="2" type="ORF">PCOR1329_LOCUS29740</name>
</gene>
<feature type="region of interest" description="Disordered" evidence="1">
    <location>
        <begin position="61"/>
        <end position="96"/>
    </location>
</feature>
<feature type="non-terminal residue" evidence="2">
    <location>
        <position position="1"/>
    </location>
</feature>
<evidence type="ECO:0000313" key="2">
    <source>
        <dbReference type="EMBL" id="CAK0831415.1"/>
    </source>
</evidence>
<protein>
    <submittedName>
        <fullName evidence="2">Uncharacterized protein</fullName>
    </submittedName>
</protein>
<comment type="caution">
    <text evidence="2">The sequence shown here is derived from an EMBL/GenBank/DDBJ whole genome shotgun (WGS) entry which is preliminary data.</text>
</comment>
<proteinExistence type="predicted"/>
<name>A0ABN9SI81_9DINO</name>
<evidence type="ECO:0000256" key="1">
    <source>
        <dbReference type="SAM" id="MobiDB-lite"/>
    </source>
</evidence>
<reference evidence="2" key="1">
    <citation type="submission" date="2023-10" db="EMBL/GenBank/DDBJ databases">
        <authorList>
            <person name="Chen Y."/>
            <person name="Shah S."/>
            <person name="Dougan E. K."/>
            <person name="Thang M."/>
            <person name="Chan C."/>
        </authorList>
    </citation>
    <scope>NUCLEOTIDE SEQUENCE [LARGE SCALE GENOMIC DNA]</scope>
</reference>
<organism evidence="2 3">
    <name type="scientific">Prorocentrum cordatum</name>
    <dbReference type="NCBI Taxonomy" id="2364126"/>
    <lineage>
        <taxon>Eukaryota</taxon>
        <taxon>Sar</taxon>
        <taxon>Alveolata</taxon>
        <taxon>Dinophyceae</taxon>
        <taxon>Prorocentrales</taxon>
        <taxon>Prorocentraceae</taxon>
        <taxon>Prorocentrum</taxon>
    </lineage>
</organism>
<keyword evidence="3" id="KW-1185">Reference proteome</keyword>
<accession>A0ABN9SI81</accession>
<dbReference type="Proteomes" id="UP001189429">
    <property type="component" value="Unassembled WGS sequence"/>
</dbReference>
<feature type="non-terminal residue" evidence="2">
    <location>
        <position position="152"/>
    </location>
</feature>